<dbReference type="InterPro" id="IPR013815">
    <property type="entry name" value="ATP_grasp_subdomain_1"/>
</dbReference>
<accession>A0A317T567</accession>
<dbReference type="RefSeq" id="WP_110023794.1">
    <property type="nucleotide sequence ID" value="NZ_PDNZ01000006.1"/>
</dbReference>
<comment type="cofactor">
    <cofactor evidence="2">
        <name>Mg(2+)</name>
        <dbReference type="ChEBI" id="CHEBI:18420"/>
    </cofactor>
</comment>
<dbReference type="HAMAP" id="MF_00138">
    <property type="entry name" value="GARS"/>
    <property type="match status" value="1"/>
</dbReference>
<dbReference type="FunFam" id="3.90.600.10:FF:000001">
    <property type="entry name" value="Trifunctional purine biosynthetic protein adenosine-3"/>
    <property type="match status" value="1"/>
</dbReference>
<keyword evidence="7 15" id="KW-0547">Nucleotide-binding</keyword>
<evidence type="ECO:0000256" key="8">
    <source>
        <dbReference type="ARBA" id="ARBA00022755"/>
    </source>
</evidence>
<evidence type="ECO:0000313" key="17">
    <source>
        <dbReference type="EMBL" id="PWW81675.1"/>
    </source>
</evidence>
<name>A0A317T567_9CHLB</name>
<keyword evidence="8 14" id="KW-0658">Purine biosynthesis</keyword>
<dbReference type="GO" id="GO:0046872">
    <property type="term" value="F:metal ion binding"/>
    <property type="evidence" value="ECO:0007669"/>
    <property type="project" value="UniProtKB-KW"/>
</dbReference>
<evidence type="ECO:0000256" key="10">
    <source>
        <dbReference type="ARBA" id="ARBA00023211"/>
    </source>
</evidence>
<evidence type="ECO:0000259" key="16">
    <source>
        <dbReference type="PROSITE" id="PS50975"/>
    </source>
</evidence>
<comment type="caution">
    <text evidence="17">The sequence shown here is derived from an EMBL/GenBank/DDBJ whole genome shotgun (WGS) entry which is preliminary data.</text>
</comment>
<protein>
    <recommendedName>
        <fullName evidence="4 14">Phosphoribosylamine--glycine ligase</fullName>
        <ecNumber evidence="4 14">6.3.4.13</ecNumber>
    </recommendedName>
    <alternativeName>
        <fullName evidence="14">GARS</fullName>
    </alternativeName>
    <alternativeName>
        <fullName evidence="12 14">Glycinamide ribonucleotide synthetase</fullName>
    </alternativeName>
    <alternativeName>
        <fullName evidence="13 14">Phosphoribosylglycinamide synthetase</fullName>
    </alternativeName>
</protein>
<dbReference type="Gene3D" id="3.40.50.20">
    <property type="match status" value="1"/>
</dbReference>
<dbReference type="Proteomes" id="UP000246278">
    <property type="component" value="Unassembled WGS sequence"/>
</dbReference>
<keyword evidence="18" id="KW-1185">Reference proteome</keyword>
<dbReference type="SUPFAM" id="SSF56059">
    <property type="entry name" value="Glutathione synthetase ATP-binding domain-like"/>
    <property type="match status" value="1"/>
</dbReference>
<dbReference type="PANTHER" id="PTHR43472">
    <property type="entry name" value="PHOSPHORIBOSYLAMINE--GLYCINE LIGASE"/>
    <property type="match status" value="1"/>
</dbReference>
<dbReference type="SUPFAM" id="SSF51246">
    <property type="entry name" value="Rudiment single hybrid motif"/>
    <property type="match status" value="1"/>
</dbReference>
<proteinExistence type="inferred from homology"/>
<dbReference type="SUPFAM" id="SSF52440">
    <property type="entry name" value="PreATP-grasp domain"/>
    <property type="match status" value="1"/>
</dbReference>
<dbReference type="Gene3D" id="3.30.1490.20">
    <property type="entry name" value="ATP-grasp fold, A domain"/>
    <property type="match status" value="1"/>
</dbReference>
<dbReference type="NCBIfam" id="TIGR00877">
    <property type="entry name" value="purD"/>
    <property type="match status" value="1"/>
</dbReference>
<dbReference type="Pfam" id="PF02844">
    <property type="entry name" value="GARS_N"/>
    <property type="match status" value="1"/>
</dbReference>
<evidence type="ECO:0000256" key="2">
    <source>
        <dbReference type="ARBA" id="ARBA00001946"/>
    </source>
</evidence>
<dbReference type="Pfam" id="PF01071">
    <property type="entry name" value="GARS_A"/>
    <property type="match status" value="1"/>
</dbReference>
<dbReference type="InterPro" id="IPR037123">
    <property type="entry name" value="PRibGlycinamide_synth_C_sf"/>
</dbReference>
<evidence type="ECO:0000256" key="9">
    <source>
        <dbReference type="ARBA" id="ARBA00022840"/>
    </source>
</evidence>
<dbReference type="InterPro" id="IPR011761">
    <property type="entry name" value="ATP-grasp"/>
</dbReference>
<dbReference type="InterPro" id="IPR016185">
    <property type="entry name" value="PreATP-grasp_dom_sf"/>
</dbReference>
<evidence type="ECO:0000256" key="3">
    <source>
        <dbReference type="ARBA" id="ARBA00005174"/>
    </source>
</evidence>
<dbReference type="OrthoDB" id="9807240at2"/>
<dbReference type="GO" id="GO:0009113">
    <property type="term" value="P:purine nucleobase biosynthetic process"/>
    <property type="evidence" value="ECO:0007669"/>
    <property type="project" value="InterPro"/>
</dbReference>
<dbReference type="GO" id="GO:0005524">
    <property type="term" value="F:ATP binding"/>
    <property type="evidence" value="ECO:0007669"/>
    <property type="project" value="UniProtKB-UniRule"/>
</dbReference>
<dbReference type="PANTHER" id="PTHR43472:SF1">
    <property type="entry name" value="PHOSPHORIBOSYLAMINE--GLYCINE LIGASE, CHLOROPLASTIC"/>
    <property type="match status" value="1"/>
</dbReference>
<dbReference type="Pfam" id="PF02843">
    <property type="entry name" value="GARS_C"/>
    <property type="match status" value="1"/>
</dbReference>
<keyword evidence="10" id="KW-0464">Manganese</keyword>
<evidence type="ECO:0000256" key="1">
    <source>
        <dbReference type="ARBA" id="ARBA00001936"/>
    </source>
</evidence>
<dbReference type="AlphaFoldDB" id="A0A317T567"/>
<dbReference type="GO" id="GO:0004637">
    <property type="term" value="F:phosphoribosylamine-glycine ligase activity"/>
    <property type="evidence" value="ECO:0007669"/>
    <property type="project" value="UniProtKB-UniRule"/>
</dbReference>
<dbReference type="InterPro" id="IPR020560">
    <property type="entry name" value="PRibGlycinamide_synth_C-dom"/>
</dbReference>
<dbReference type="UniPathway" id="UPA00074">
    <property type="reaction ID" value="UER00125"/>
</dbReference>
<dbReference type="InterPro" id="IPR020559">
    <property type="entry name" value="PRibGlycinamide_synth_CS"/>
</dbReference>
<dbReference type="PROSITE" id="PS50975">
    <property type="entry name" value="ATP_GRASP"/>
    <property type="match status" value="1"/>
</dbReference>
<evidence type="ECO:0000256" key="15">
    <source>
        <dbReference type="PROSITE-ProRule" id="PRU00409"/>
    </source>
</evidence>
<reference evidence="18" key="1">
    <citation type="submission" date="2017-10" db="EMBL/GenBank/DDBJ databases">
        <authorList>
            <person name="Gaisin V.A."/>
            <person name="Rysina M.S."/>
            <person name="Grouzdev D.S."/>
        </authorList>
    </citation>
    <scope>NUCLEOTIDE SEQUENCE [LARGE SCALE GENOMIC DNA]</scope>
    <source>
        <strain evidence="18">V1</strain>
    </source>
</reference>
<dbReference type="InterPro" id="IPR020562">
    <property type="entry name" value="PRibGlycinamide_synth_N"/>
</dbReference>
<comment type="similarity">
    <text evidence="11 14">Belongs to the GARS family.</text>
</comment>
<keyword evidence="9 15" id="KW-0067">ATP-binding</keyword>
<organism evidence="17 18">
    <name type="scientific">Prosthecochloris marina</name>
    <dbReference type="NCBI Taxonomy" id="2017681"/>
    <lineage>
        <taxon>Bacteria</taxon>
        <taxon>Pseudomonadati</taxon>
        <taxon>Chlorobiota</taxon>
        <taxon>Chlorobiia</taxon>
        <taxon>Chlorobiales</taxon>
        <taxon>Chlorobiaceae</taxon>
        <taxon>Prosthecochloris</taxon>
    </lineage>
</organism>
<dbReference type="EMBL" id="PDNZ01000006">
    <property type="protein sequence ID" value="PWW81675.1"/>
    <property type="molecule type" value="Genomic_DNA"/>
</dbReference>
<evidence type="ECO:0000256" key="14">
    <source>
        <dbReference type="HAMAP-Rule" id="MF_00138"/>
    </source>
</evidence>
<dbReference type="SMART" id="SM01209">
    <property type="entry name" value="GARS_A"/>
    <property type="match status" value="1"/>
</dbReference>
<evidence type="ECO:0000256" key="12">
    <source>
        <dbReference type="ARBA" id="ARBA00042242"/>
    </source>
</evidence>
<dbReference type="EC" id="6.3.4.13" evidence="4 14"/>
<dbReference type="Gene3D" id="3.90.600.10">
    <property type="entry name" value="Phosphoribosylglycinamide synthetase, C-terminal domain"/>
    <property type="match status" value="1"/>
</dbReference>
<dbReference type="Gene3D" id="3.30.470.20">
    <property type="entry name" value="ATP-grasp fold, B domain"/>
    <property type="match status" value="1"/>
</dbReference>
<dbReference type="FunFam" id="3.40.50.20:FF:000006">
    <property type="entry name" value="Phosphoribosylamine--glycine ligase, chloroplastic"/>
    <property type="match status" value="1"/>
</dbReference>
<comment type="cofactor">
    <cofactor evidence="1">
        <name>Mn(2+)</name>
        <dbReference type="ChEBI" id="CHEBI:29035"/>
    </cofactor>
</comment>
<evidence type="ECO:0000256" key="6">
    <source>
        <dbReference type="ARBA" id="ARBA00022723"/>
    </source>
</evidence>
<dbReference type="SMART" id="SM01210">
    <property type="entry name" value="GARS_C"/>
    <property type="match status" value="1"/>
</dbReference>
<keyword evidence="5 14" id="KW-0436">Ligase</keyword>
<sequence>MKVLIVGGGGREHALAWAIARSEKVSKVYVAPGNGGTATMGSCVENVALGSTDVDGLLQFAVSESVDLTVVGPEQPLEAGIVDLFAEAGKKVFGPTKSAAQLETSKVFAKDFMSRHEIPTASYEVFRDYDSAKDFLEKTTVFPQVIKASGLAAGKGVVVAETRADALQAIDDLFEKRVFGGAADEVVIESFLAGQEASVFAITDGTQYRFFLPSQDHKRIGEGDTGKNTGGMGAYAPAPLVSEEVMKKVEERVIVPTLEGMREEGMPYTGFLYIGLMIDNGEPSVVEYNARLGDPEAQVVLPLMQTELVEALEASLDGNLGEIAFEMKPLSATTVVLASEGYPGSYEKGKVIEIDPKLQEHDSVMVFHAGTVLEGGMLKTSGGRVLSVTALAPTLGESIALAYSALSGVAFDGSYYRRDIGAKALA</sequence>
<evidence type="ECO:0000256" key="13">
    <source>
        <dbReference type="ARBA" id="ARBA00042864"/>
    </source>
</evidence>
<comment type="catalytic activity">
    <reaction evidence="14">
        <text>5-phospho-beta-D-ribosylamine + glycine + ATP = N(1)-(5-phospho-beta-D-ribosyl)glycinamide + ADP + phosphate + H(+)</text>
        <dbReference type="Rhea" id="RHEA:17453"/>
        <dbReference type="ChEBI" id="CHEBI:15378"/>
        <dbReference type="ChEBI" id="CHEBI:30616"/>
        <dbReference type="ChEBI" id="CHEBI:43474"/>
        <dbReference type="ChEBI" id="CHEBI:57305"/>
        <dbReference type="ChEBI" id="CHEBI:58681"/>
        <dbReference type="ChEBI" id="CHEBI:143788"/>
        <dbReference type="ChEBI" id="CHEBI:456216"/>
        <dbReference type="EC" id="6.3.4.13"/>
    </reaction>
</comment>
<dbReference type="InterPro" id="IPR020561">
    <property type="entry name" value="PRibGlycinamid_synth_ATP-grasp"/>
</dbReference>
<keyword evidence="6" id="KW-0479">Metal-binding</keyword>
<evidence type="ECO:0000313" key="18">
    <source>
        <dbReference type="Proteomes" id="UP000246278"/>
    </source>
</evidence>
<dbReference type="InterPro" id="IPR000115">
    <property type="entry name" value="PRibGlycinamide_synth"/>
</dbReference>
<evidence type="ECO:0000256" key="11">
    <source>
        <dbReference type="ARBA" id="ARBA00038345"/>
    </source>
</evidence>
<comment type="pathway">
    <text evidence="3 14">Purine metabolism; IMP biosynthesis via de novo pathway; N(1)-(5-phospho-D-ribosyl)glycinamide from 5-phospho-alpha-D-ribose 1-diphosphate: step 2/2.</text>
</comment>
<feature type="domain" description="ATP-grasp" evidence="16">
    <location>
        <begin position="110"/>
        <end position="317"/>
    </location>
</feature>
<evidence type="ECO:0000256" key="7">
    <source>
        <dbReference type="ARBA" id="ARBA00022741"/>
    </source>
</evidence>
<dbReference type="InterPro" id="IPR011054">
    <property type="entry name" value="Rudment_hybrid_motif"/>
</dbReference>
<evidence type="ECO:0000256" key="5">
    <source>
        <dbReference type="ARBA" id="ARBA00022598"/>
    </source>
</evidence>
<dbReference type="PROSITE" id="PS00184">
    <property type="entry name" value="GARS"/>
    <property type="match status" value="1"/>
</dbReference>
<gene>
    <name evidence="14" type="primary">purD</name>
    <name evidence="17" type="ORF">CR164_09730</name>
</gene>
<evidence type="ECO:0000256" key="4">
    <source>
        <dbReference type="ARBA" id="ARBA00013255"/>
    </source>
</evidence>
<dbReference type="GO" id="GO:0006189">
    <property type="term" value="P:'de novo' IMP biosynthetic process"/>
    <property type="evidence" value="ECO:0007669"/>
    <property type="project" value="UniProtKB-UniRule"/>
</dbReference>